<organism evidence="2 3">
    <name type="scientific">Aspergillus coremiiformis</name>
    <dbReference type="NCBI Taxonomy" id="138285"/>
    <lineage>
        <taxon>Eukaryota</taxon>
        <taxon>Fungi</taxon>
        <taxon>Dikarya</taxon>
        <taxon>Ascomycota</taxon>
        <taxon>Pezizomycotina</taxon>
        <taxon>Eurotiomycetes</taxon>
        <taxon>Eurotiomycetidae</taxon>
        <taxon>Eurotiales</taxon>
        <taxon>Aspergillaceae</taxon>
        <taxon>Aspergillus</taxon>
        <taxon>Aspergillus subgen. Circumdati</taxon>
    </lineage>
</organism>
<feature type="compositionally biased region" description="Polar residues" evidence="1">
    <location>
        <begin position="257"/>
        <end position="268"/>
    </location>
</feature>
<feature type="compositionally biased region" description="Polar residues" evidence="1">
    <location>
        <begin position="538"/>
        <end position="547"/>
    </location>
</feature>
<evidence type="ECO:0000256" key="1">
    <source>
        <dbReference type="SAM" id="MobiDB-lite"/>
    </source>
</evidence>
<evidence type="ECO:0000313" key="2">
    <source>
        <dbReference type="EMBL" id="KAE8350512.1"/>
    </source>
</evidence>
<keyword evidence="3" id="KW-1185">Reference proteome</keyword>
<dbReference type="Proteomes" id="UP000327118">
    <property type="component" value="Unassembled WGS sequence"/>
</dbReference>
<feature type="region of interest" description="Disordered" evidence="1">
    <location>
        <begin position="166"/>
        <end position="194"/>
    </location>
</feature>
<feature type="compositionally biased region" description="Low complexity" evidence="1">
    <location>
        <begin position="422"/>
        <end position="431"/>
    </location>
</feature>
<dbReference type="AlphaFoldDB" id="A0A5N6YYQ4"/>
<feature type="region of interest" description="Disordered" evidence="1">
    <location>
        <begin position="1"/>
        <end position="30"/>
    </location>
</feature>
<feature type="compositionally biased region" description="Polar residues" evidence="1">
    <location>
        <begin position="459"/>
        <end position="483"/>
    </location>
</feature>
<feature type="compositionally biased region" description="Polar residues" evidence="1">
    <location>
        <begin position="136"/>
        <end position="153"/>
    </location>
</feature>
<protein>
    <recommendedName>
        <fullName evidence="4">Nuclear RNA binding protein</fullName>
    </recommendedName>
</protein>
<name>A0A5N6YYQ4_9EURO</name>
<feature type="compositionally biased region" description="Basic and acidic residues" evidence="1">
    <location>
        <begin position="366"/>
        <end position="397"/>
    </location>
</feature>
<feature type="compositionally biased region" description="Basic and acidic residues" evidence="1">
    <location>
        <begin position="274"/>
        <end position="289"/>
    </location>
</feature>
<feature type="compositionally biased region" description="Low complexity" evidence="1">
    <location>
        <begin position="403"/>
        <end position="413"/>
    </location>
</feature>
<feature type="region of interest" description="Disordered" evidence="1">
    <location>
        <begin position="216"/>
        <end position="511"/>
    </location>
</feature>
<proteinExistence type="predicted"/>
<accession>A0A5N6YYQ4</accession>
<dbReference type="EMBL" id="ML739220">
    <property type="protein sequence ID" value="KAE8350512.1"/>
    <property type="molecule type" value="Genomic_DNA"/>
</dbReference>
<reference evidence="3" key="1">
    <citation type="submission" date="2019-04" db="EMBL/GenBank/DDBJ databases">
        <title>Friends and foes A comparative genomics studyof 23 Aspergillus species from section Flavi.</title>
        <authorList>
            <consortium name="DOE Joint Genome Institute"/>
            <person name="Kjaerbolling I."/>
            <person name="Vesth T."/>
            <person name="Frisvad J.C."/>
            <person name="Nybo J.L."/>
            <person name="Theobald S."/>
            <person name="Kildgaard S."/>
            <person name="Isbrandt T."/>
            <person name="Kuo A."/>
            <person name="Sato A."/>
            <person name="Lyhne E.K."/>
            <person name="Kogle M.E."/>
            <person name="Wiebenga A."/>
            <person name="Kun R.S."/>
            <person name="Lubbers R.J."/>
            <person name="Makela M.R."/>
            <person name="Barry K."/>
            <person name="Chovatia M."/>
            <person name="Clum A."/>
            <person name="Daum C."/>
            <person name="Haridas S."/>
            <person name="He G."/>
            <person name="LaButti K."/>
            <person name="Lipzen A."/>
            <person name="Mondo S."/>
            <person name="Riley R."/>
            <person name="Salamov A."/>
            <person name="Simmons B.A."/>
            <person name="Magnuson J.K."/>
            <person name="Henrissat B."/>
            <person name="Mortensen U.H."/>
            <person name="Larsen T.O."/>
            <person name="Devries R.P."/>
            <person name="Grigoriev I.V."/>
            <person name="Machida M."/>
            <person name="Baker S.E."/>
            <person name="Andersen M.R."/>
        </authorList>
    </citation>
    <scope>NUCLEOTIDE SEQUENCE [LARGE SCALE GENOMIC DNA]</scope>
    <source>
        <strain evidence="3">CBS 553.77</strain>
    </source>
</reference>
<sequence length="562" mass="62518">MMNDSVSEKPPSIFLRDGKSGNDTSGHVGPTHRHSGIFRFGKAIASAFNPFGGWGNVSEMWKGPSAEASKQPVDDDIARVEKAYAELKKAGYRGAVKGKYMAAAGSQSSNNLTDQTWKSIHETMNYKPTTGRHSRQNSGDGHESSGSLRSSFQEVRRARSSLGIASSLIPHVSRRSEDTDRPGELRKQRSKREKLLRRVSTLEEKLEKARRELQEFMGDEAPQVLERSQCQDPTHQRKFIPGTLPTLPSERLLYDNDTGSPVSPTSGPAPQRSIVERVERAMQTEEPEKMITTAEEPESTVKTPAKSPRQPAAQSLTVDSPSLKRKSPDPESASAANTPKSREGTTNPTGEGNQSNSSRKAKLPKMVRDDSPGSVERKQSRHPDETHTRRSPSEERGRRRRSSQPLRSASKRSPSARRRASNSRNRGPARSLRMRKGRADLRSASAQAMDADDPDKENQYATQHRQEQQESGSSSNPNQTAPSPRSPPAKRKDQRYTYNYIPPVPPLPKDLAITAAKTDRRLAKEMERQAVRNRKSKTQAPSGNIQKDATAPEGFKWREEFF</sequence>
<dbReference type="OrthoDB" id="5226996at2759"/>
<evidence type="ECO:0000313" key="3">
    <source>
        <dbReference type="Proteomes" id="UP000327118"/>
    </source>
</evidence>
<feature type="region of interest" description="Disordered" evidence="1">
    <location>
        <begin position="126"/>
        <end position="154"/>
    </location>
</feature>
<feature type="compositionally biased region" description="Basic and acidic residues" evidence="1">
    <location>
        <begin position="174"/>
        <end position="187"/>
    </location>
</feature>
<evidence type="ECO:0008006" key="4">
    <source>
        <dbReference type="Google" id="ProtNLM"/>
    </source>
</evidence>
<gene>
    <name evidence="2" type="ORF">BDV28DRAFT_138994</name>
</gene>
<feature type="compositionally biased region" description="Polar residues" evidence="1">
    <location>
        <begin position="334"/>
        <end position="358"/>
    </location>
</feature>
<feature type="region of interest" description="Disordered" evidence="1">
    <location>
        <begin position="526"/>
        <end position="562"/>
    </location>
</feature>